<gene>
    <name evidence="2" type="ORF">MFLAVUS_006779</name>
</gene>
<accession>A0ABP9Z2H0</accession>
<evidence type="ECO:0000313" key="2">
    <source>
        <dbReference type="EMBL" id="GAA5813304.1"/>
    </source>
</evidence>
<dbReference type="Proteomes" id="UP001473302">
    <property type="component" value="Unassembled WGS sequence"/>
</dbReference>
<organism evidence="2 3">
    <name type="scientific">Mucor flavus</name>
    <dbReference type="NCBI Taxonomy" id="439312"/>
    <lineage>
        <taxon>Eukaryota</taxon>
        <taxon>Fungi</taxon>
        <taxon>Fungi incertae sedis</taxon>
        <taxon>Mucoromycota</taxon>
        <taxon>Mucoromycotina</taxon>
        <taxon>Mucoromycetes</taxon>
        <taxon>Mucorales</taxon>
        <taxon>Mucorineae</taxon>
        <taxon>Mucoraceae</taxon>
        <taxon>Mucor</taxon>
    </lineage>
</organism>
<evidence type="ECO:0000313" key="3">
    <source>
        <dbReference type="Proteomes" id="UP001473302"/>
    </source>
</evidence>
<dbReference type="Gene3D" id="1.25.40.10">
    <property type="entry name" value="Tetratricopeptide repeat domain"/>
    <property type="match status" value="2"/>
</dbReference>
<dbReference type="SUPFAM" id="SSF81901">
    <property type="entry name" value="HCP-like"/>
    <property type="match status" value="2"/>
</dbReference>
<comment type="similarity">
    <text evidence="1">Belongs to the sel-1 family.</text>
</comment>
<evidence type="ECO:0000256" key="1">
    <source>
        <dbReference type="ARBA" id="ARBA00038101"/>
    </source>
</evidence>
<keyword evidence="3" id="KW-1185">Reference proteome</keyword>
<sequence>MRKYEKKHYNAALSSFLKSAESNHAEAQYSIGVFYTRGYGVNINYNVAFSWYLKAAEQGDLRAQYNTGVFYTRGYGVDVDYSVALFWYLKAAEQEYSYAQNEIGILYHKGHGVDVDNNVALSWYFKAAEQGHLYAKRNFVRLYGLITGVKQEYNIVRECFMGDVEGRNVGIGIPEYNTEQNYIDSMRRLKKAENNDDFKAMHKFAKKLYYDRGDMDREELDVERDYGWYRLVAEGGNKEGQMNLGTIHFDGFGIEINLDAALEWFEKPLENGHEPARVYIG</sequence>
<protein>
    <recommendedName>
        <fullName evidence="4">Sel1 repeat family protein</fullName>
    </recommendedName>
</protein>
<dbReference type="InterPro" id="IPR006597">
    <property type="entry name" value="Sel1-like"/>
</dbReference>
<evidence type="ECO:0008006" key="4">
    <source>
        <dbReference type="Google" id="ProtNLM"/>
    </source>
</evidence>
<dbReference type="EMBL" id="BAABUK010000016">
    <property type="protein sequence ID" value="GAA5813304.1"/>
    <property type="molecule type" value="Genomic_DNA"/>
</dbReference>
<name>A0ABP9Z2H0_9FUNG</name>
<dbReference type="Pfam" id="PF08238">
    <property type="entry name" value="Sel1"/>
    <property type="match status" value="4"/>
</dbReference>
<reference evidence="2 3" key="1">
    <citation type="submission" date="2024-04" db="EMBL/GenBank/DDBJ databases">
        <title>genome sequences of Mucor flavus KT1a and Helicostylum pulchrum KT1b strains isolated from the surface of a dry-aged beef.</title>
        <authorList>
            <person name="Toyotome T."/>
            <person name="Hosono M."/>
            <person name="Torimaru M."/>
            <person name="Fukuda K."/>
            <person name="Mikami N."/>
        </authorList>
    </citation>
    <scope>NUCLEOTIDE SEQUENCE [LARGE SCALE GENOMIC DNA]</scope>
    <source>
        <strain evidence="2 3">KT1a</strain>
    </source>
</reference>
<comment type="caution">
    <text evidence="2">The sequence shown here is derived from an EMBL/GenBank/DDBJ whole genome shotgun (WGS) entry which is preliminary data.</text>
</comment>
<dbReference type="InterPro" id="IPR050767">
    <property type="entry name" value="Sel1_AlgK"/>
</dbReference>
<dbReference type="PANTHER" id="PTHR11102">
    <property type="entry name" value="SEL-1-LIKE PROTEIN"/>
    <property type="match status" value="1"/>
</dbReference>
<dbReference type="InterPro" id="IPR011990">
    <property type="entry name" value="TPR-like_helical_dom_sf"/>
</dbReference>
<dbReference type="SMART" id="SM00671">
    <property type="entry name" value="SEL1"/>
    <property type="match status" value="4"/>
</dbReference>
<dbReference type="PANTHER" id="PTHR11102:SF160">
    <property type="entry name" value="ERAD-ASSOCIATED E3 UBIQUITIN-PROTEIN LIGASE COMPONENT HRD3"/>
    <property type="match status" value="1"/>
</dbReference>
<proteinExistence type="inferred from homology"/>